<evidence type="ECO:0000313" key="1">
    <source>
        <dbReference type="EMBL" id="SVA08301.1"/>
    </source>
</evidence>
<protein>
    <submittedName>
        <fullName evidence="1">Uncharacterized protein</fullName>
    </submittedName>
</protein>
<gene>
    <name evidence="1" type="ORF">METZ01_LOCUS61155</name>
</gene>
<organism evidence="1">
    <name type="scientific">marine metagenome</name>
    <dbReference type="NCBI Taxonomy" id="408172"/>
    <lineage>
        <taxon>unclassified sequences</taxon>
        <taxon>metagenomes</taxon>
        <taxon>ecological metagenomes</taxon>
    </lineage>
</organism>
<name>A0A381SYD2_9ZZZZ</name>
<accession>A0A381SYD2</accession>
<dbReference type="AlphaFoldDB" id="A0A381SYD2"/>
<reference evidence="1" key="1">
    <citation type="submission" date="2018-05" db="EMBL/GenBank/DDBJ databases">
        <authorList>
            <person name="Lanie J.A."/>
            <person name="Ng W.-L."/>
            <person name="Kazmierczak K.M."/>
            <person name="Andrzejewski T.M."/>
            <person name="Davidsen T.M."/>
            <person name="Wayne K.J."/>
            <person name="Tettelin H."/>
            <person name="Glass J.I."/>
            <person name="Rusch D."/>
            <person name="Podicherti R."/>
            <person name="Tsui H.-C.T."/>
            <person name="Winkler M.E."/>
        </authorList>
    </citation>
    <scope>NUCLEOTIDE SEQUENCE</scope>
</reference>
<proteinExistence type="predicted"/>
<sequence length="49" mass="5237">MCRGKDSNLHALSALVPKTSVSTNSTTAANSFLPLKKADEITISIQFTK</sequence>
<dbReference type="EMBL" id="UINC01003670">
    <property type="protein sequence ID" value="SVA08301.1"/>
    <property type="molecule type" value="Genomic_DNA"/>
</dbReference>